<organism evidence="1">
    <name type="scientific">Micrurus spixii</name>
    <name type="common">Amazon coral snake</name>
    <dbReference type="NCBI Taxonomy" id="129469"/>
    <lineage>
        <taxon>Eukaryota</taxon>
        <taxon>Metazoa</taxon>
        <taxon>Chordata</taxon>
        <taxon>Craniata</taxon>
        <taxon>Vertebrata</taxon>
        <taxon>Euteleostomi</taxon>
        <taxon>Lepidosauria</taxon>
        <taxon>Squamata</taxon>
        <taxon>Bifurcata</taxon>
        <taxon>Unidentata</taxon>
        <taxon>Episquamata</taxon>
        <taxon>Toxicofera</taxon>
        <taxon>Serpentes</taxon>
        <taxon>Colubroidea</taxon>
        <taxon>Elapidae</taxon>
        <taxon>Elapinae</taxon>
        <taxon>Micrurus</taxon>
    </lineage>
</organism>
<dbReference type="EMBL" id="IACM01116092">
    <property type="protein sequence ID" value="LAB35445.1"/>
    <property type="molecule type" value="Transcribed_RNA"/>
</dbReference>
<evidence type="ECO:0000313" key="1">
    <source>
        <dbReference type="EMBL" id="LAB35445.1"/>
    </source>
</evidence>
<accession>A0A2D4MPY8</accession>
<proteinExistence type="predicted"/>
<dbReference type="AlphaFoldDB" id="A0A2D4MPY8"/>
<reference evidence="1" key="2">
    <citation type="submission" date="2017-11" db="EMBL/GenBank/DDBJ databases">
        <title>Coralsnake Venomics: Analyses of Venom Gland Transcriptomes and Proteomes of Six Brazilian Taxa.</title>
        <authorList>
            <person name="Aird S.D."/>
            <person name="Jorge da Silva N."/>
            <person name="Qiu L."/>
            <person name="Villar-Briones A."/>
            <person name="Aparecida-Saddi V."/>
            <person name="Campos-Telles M.P."/>
            <person name="Grau M."/>
            <person name="Mikheyev A.S."/>
        </authorList>
    </citation>
    <scope>NUCLEOTIDE SEQUENCE</scope>
    <source>
        <tissue evidence="1">Venom_gland</tissue>
    </source>
</reference>
<sequence>MLAFELINITMCSLQQVPTDLVFGDEMFPHFYQLPFHHFLSRDSRKNIEMTLLFPSGYRFKKMFQGDTQVKLHLIFSFHISENFPHSQFSCFINLLYLIKLQQFRA</sequence>
<protein>
    <submittedName>
        <fullName evidence="1">Uncharacterized protein</fullName>
    </submittedName>
</protein>
<name>A0A2D4MPY8_9SAUR</name>
<reference evidence="1" key="1">
    <citation type="submission" date="2017-07" db="EMBL/GenBank/DDBJ databases">
        <authorList>
            <person name="Mikheyev A."/>
            <person name="Grau M."/>
        </authorList>
    </citation>
    <scope>NUCLEOTIDE SEQUENCE</scope>
    <source>
        <tissue evidence="1">Venom_gland</tissue>
    </source>
</reference>